<dbReference type="SMART" id="SM00823">
    <property type="entry name" value="PKS_PP"/>
    <property type="match status" value="1"/>
</dbReference>
<dbReference type="RefSeq" id="WP_015877362.1">
    <property type="nucleotide sequence ID" value="NZ_CP021075.1"/>
</dbReference>
<evidence type="ECO:0000256" key="3">
    <source>
        <dbReference type="ARBA" id="ARBA00022679"/>
    </source>
</evidence>
<accession>A0AAP9XX82</accession>
<dbReference type="SUPFAM" id="SSF53901">
    <property type="entry name" value="Thiolase-like"/>
    <property type="match status" value="1"/>
</dbReference>
<dbReference type="GO" id="GO:0071770">
    <property type="term" value="P:DIM/DIP cell wall layer assembly"/>
    <property type="evidence" value="ECO:0007669"/>
    <property type="project" value="TreeGrafter"/>
</dbReference>
<keyword evidence="1" id="KW-0596">Phosphopantetheine</keyword>
<dbReference type="SUPFAM" id="SSF55048">
    <property type="entry name" value="Probable ACP-binding domain of malonyl-CoA ACP transacylase"/>
    <property type="match status" value="1"/>
</dbReference>
<dbReference type="GO" id="GO:0004315">
    <property type="term" value="F:3-oxoacyl-[acyl-carrier-protein] synthase activity"/>
    <property type="evidence" value="ECO:0007669"/>
    <property type="project" value="InterPro"/>
</dbReference>
<dbReference type="PROSITE" id="PS00606">
    <property type="entry name" value="KS3_1"/>
    <property type="match status" value="1"/>
</dbReference>
<dbReference type="Gene3D" id="3.40.47.10">
    <property type="match status" value="1"/>
</dbReference>
<gene>
    <name evidence="7" type="ORF">I6H06_09940</name>
</gene>
<evidence type="ECO:0000256" key="2">
    <source>
        <dbReference type="ARBA" id="ARBA00022553"/>
    </source>
</evidence>
<sequence length="1052" mass="109915">MNHELEGIAVVGIAGRFPGAADADALWHNVVAGRESIRRFSDEELAAAGVPRESIDAPRYVKARPLIDDVKGFDAECFGMTTREAEITDPQLRLLMECAHEALEQAGHVPGDDLTVGVYAGVRLSRYLEEHLLPNPDVVRSVGIESLQMINRKDSAATLLSYRLDLTGPSISLNTACSTGLVAVHLGCGALLNHECDMVLAGSAAIPAFDPEGYLHTPGGILSPDGHCRPFDQAAKGTLDGAGVGVVALMRLEDAVERGVPVLAVIRGTSVNNDGAIKIGYTAPSVDGQARVIAEAMATAGVGAETIGYVETHGTATPLGDPIEIAALTRAFRLDTDRIGFCGISSLKSNIGHLGAAAGIAGLIKAVQAVRHGVLPPSLNFEAPNPELRLADSPFYVIRDARPWPADRLPRRASVSSFGIGGTNAHLILEQAPDAAAAPQADAGTPRARLLPFSATSEAGLADYARRLAEVWRAAAPPSLDAAARTLQHQRRARRHRGFVVAADAAEAVREFERLAARAAPAVPAEGAHRPASGTPPVVLQFTGQGAQKRGMGTLAASRQPHLAARLNEAARWLHEDHGIELAALVADGHDPRSGLSLDATAGAQPALFALEWALGRFWLDAGIVPAALVGHSLGELVAATLADVMSLRDALRLVVARGAAMQQAPAGAMLAVPRGEAALAALLAASPAEAGTCVISAVNGPAACAVSGSLAGIAALEAQLSAQRIVHKRLDTSHAFHSPLMEPVLEDFRAAFDGIALRAPTLPIHSTVTGRRLTDAEAIDPAYWVGQLRAPVRYQQALQAALADLAGAAAVVLELGPGRTLTSAARGFVEARHAVLPSLGGVPDDEARALLQAFGQLWCLDVRLDWRVLDAAADAPLAALPTMPFTRRRAWIERFVPAAPLAPSGPLTPAAAAATAPADAAEPLAVSTSVQPTDEGLPMASPEEDGTATLHEQLTAIWRDALGDRPIGPDDSFFDLGGNSLLALQVVGRINQAFGVAINPSDMLKRPTVAELSDVITGKLLGKTDDADLDALLNEMSQLSDDDVRELLKQT</sequence>
<dbReference type="InterPro" id="IPR014043">
    <property type="entry name" value="Acyl_transferase_dom"/>
</dbReference>
<dbReference type="InterPro" id="IPR020841">
    <property type="entry name" value="PKS_Beta-ketoAc_synthase_dom"/>
</dbReference>
<dbReference type="InterPro" id="IPR009081">
    <property type="entry name" value="PP-bd_ACP"/>
</dbReference>
<dbReference type="InterPro" id="IPR014031">
    <property type="entry name" value="Ketoacyl_synth_C"/>
</dbReference>
<evidence type="ECO:0000313" key="8">
    <source>
        <dbReference type="Proteomes" id="UP000594892"/>
    </source>
</evidence>
<dbReference type="PANTHER" id="PTHR43775">
    <property type="entry name" value="FATTY ACID SYNTHASE"/>
    <property type="match status" value="1"/>
</dbReference>
<dbReference type="SMART" id="SM00825">
    <property type="entry name" value="PKS_KS"/>
    <property type="match status" value="1"/>
</dbReference>
<dbReference type="Pfam" id="PF00109">
    <property type="entry name" value="ketoacyl-synt"/>
    <property type="match status" value="1"/>
</dbReference>
<dbReference type="GO" id="GO:0005737">
    <property type="term" value="C:cytoplasm"/>
    <property type="evidence" value="ECO:0007669"/>
    <property type="project" value="TreeGrafter"/>
</dbReference>
<dbReference type="GO" id="GO:0031177">
    <property type="term" value="F:phosphopantetheine binding"/>
    <property type="evidence" value="ECO:0007669"/>
    <property type="project" value="InterPro"/>
</dbReference>
<dbReference type="InterPro" id="IPR014030">
    <property type="entry name" value="Ketoacyl_synth_N"/>
</dbReference>
<keyword evidence="2" id="KW-0597">Phosphoprotein</keyword>
<feature type="region of interest" description="Disordered" evidence="4">
    <location>
        <begin position="923"/>
        <end position="947"/>
    </location>
</feature>
<organism evidence="7 8">
    <name type="scientific">Burkholderia glumae</name>
    <name type="common">Pseudomonas glumae</name>
    <dbReference type="NCBI Taxonomy" id="337"/>
    <lineage>
        <taxon>Bacteria</taxon>
        <taxon>Pseudomonadati</taxon>
        <taxon>Pseudomonadota</taxon>
        <taxon>Betaproteobacteria</taxon>
        <taxon>Burkholderiales</taxon>
        <taxon>Burkholderiaceae</taxon>
        <taxon>Burkholderia</taxon>
    </lineage>
</organism>
<dbReference type="SMR" id="A0AAP9XX82"/>
<dbReference type="SUPFAM" id="SSF52151">
    <property type="entry name" value="FabD/lysophospholipase-like"/>
    <property type="match status" value="1"/>
</dbReference>
<name>A0AAP9XX82_BURGL</name>
<dbReference type="Pfam" id="PF16197">
    <property type="entry name" value="KAsynt_C_assoc"/>
    <property type="match status" value="1"/>
</dbReference>
<dbReference type="InterPro" id="IPR036736">
    <property type="entry name" value="ACP-like_sf"/>
</dbReference>
<dbReference type="InterPro" id="IPR006162">
    <property type="entry name" value="Ppantetheine_attach_site"/>
</dbReference>
<dbReference type="Proteomes" id="UP000594892">
    <property type="component" value="Chromosome 1"/>
</dbReference>
<dbReference type="CDD" id="cd00833">
    <property type="entry name" value="PKS"/>
    <property type="match status" value="1"/>
</dbReference>
<dbReference type="InterPro" id="IPR001227">
    <property type="entry name" value="Ac_transferase_dom_sf"/>
</dbReference>
<evidence type="ECO:0000256" key="4">
    <source>
        <dbReference type="SAM" id="MobiDB-lite"/>
    </source>
</evidence>
<dbReference type="Gene3D" id="3.40.366.10">
    <property type="entry name" value="Malonyl-Coenzyme A Acyl Carrier Protein, domain 2"/>
    <property type="match status" value="1"/>
</dbReference>
<dbReference type="InterPro" id="IPR018201">
    <property type="entry name" value="Ketoacyl_synth_AS"/>
</dbReference>
<evidence type="ECO:0000259" key="5">
    <source>
        <dbReference type="PROSITE" id="PS50075"/>
    </source>
</evidence>
<protein>
    <submittedName>
        <fullName evidence="7">Acyltransferase domain-containing protein</fullName>
    </submittedName>
</protein>
<dbReference type="InterPro" id="IPR020806">
    <property type="entry name" value="PKS_PP-bd"/>
</dbReference>
<evidence type="ECO:0000256" key="1">
    <source>
        <dbReference type="ARBA" id="ARBA00022450"/>
    </source>
</evidence>
<dbReference type="InterPro" id="IPR032821">
    <property type="entry name" value="PKS_assoc"/>
</dbReference>
<dbReference type="Pfam" id="PF00698">
    <property type="entry name" value="Acyl_transf_1"/>
    <property type="match status" value="1"/>
</dbReference>
<dbReference type="PROSITE" id="PS50075">
    <property type="entry name" value="CARRIER"/>
    <property type="match status" value="1"/>
</dbReference>
<dbReference type="InterPro" id="IPR050091">
    <property type="entry name" value="PKS_NRPS_Biosynth_Enz"/>
</dbReference>
<dbReference type="InterPro" id="IPR016036">
    <property type="entry name" value="Malonyl_transacylase_ACP-bd"/>
</dbReference>
<keyword evidence="7" id="KW-0012">Acyltransferase</keyword>
<dbReference type="Gene3D" id="1.10.1200.10">
    <property type="entry name" value="ACP-like"/>
    <property type="match status" value="1"/>
</dbReference>
<evidence type="ECO:0000313" key="7">
    <source>
        <dbReference type="EMBL" id="QPQ89915.1"/>
    </source>
</evidence>
<dbReference type="SMART" id="SM00827">
    <property type="entry name" value="PKS_AT"/>
    <property type="match status" value="1"/>
</dbReference>
<dbReference type="GO" id="GO:0005886">
    <property type="term" value="C:plasma membrane"/>
    <property type="evidence" value="ECO:0007669"/>
    <property type="project" value="TreeGrafter"/>
</dbReference>
<dbReference type="InterPro" id="IPR016035">
    <property type="entry name" value="Acyl_Trfase/lysoPLipase"/>
</dbReference>
<dbReference type="GO" id="GO:0004312">
    <property type="term" value="F:fatty acid synthase activity"/>
    <property type="evidence" value="ECO:0007669"/>
    <property type="project" value="TreeGrafter"/>
</dbReference>
<dbReference type="Gene3D" id="3.30.70.3290">
    <property type="match status" value="1"/>
</dbReference>
<dbReference type="SUPFAM" id="SSF47336">
    <property type="entry name" value="ACP-like"/>
    <property type="match status" value="1"/>
</dbReference>
<reference evidence="7 8" key="1">
    <citation type="submission" date="2020-12" db="EMBL/GenBank/DDBJ databases">
        <title>FDA dAtabase for Regulatory Grade micrObial Sequences (FDA-ARGOS): Supporting development and validation of Infectious Disease Dx tests.</title>
        <authorList>
            <person name="Minogue T."/>
            <person name="Wolcott M."/>
            <person name="Wasieloski L."/>
            <person name="Aguilar W."/>
            <person name="Moore D."/>
            <person name="Jaissle J."/>
            <person name="Tallon L."/>
            <person name="Sadzewicz L."/>
            <person name="Zhao X."/>
            <person name="Boylan J."/>
            <person name="Ott S."/>
            <person name="Bowen H."/>
            <person name="Vavikolanu K."/>
            <person name="Mehta A."/>
            <person name="Aluvathingal J."/>
            <person name="Nadendla S."/>
            <person name="Yan Y."/>
            <person name="Sichtig H."/>
        </authorList>
    </citation>
    <scope>NUCLEOTIDE SEQUENCE [LARGE SCALE GENOMIC DNA]</scope>
    <source>
        <strain evidence="7 8">FDAARGOS_949</strain>
    </source>
</reference>
<feature type="domain" description="Ketosynthase family 3 (KS3)" evidence="6">
    <location>
        <begin position="5"/>
        <end position="431"/>
    </location>
</feature>
<feature type="domain" description="Carrier" evidence="5">
    <location>
        <begin position="946"/>
        <end position="1021"/>
    </location>
</feature>
<proteinExistence type="predicted"/>
<keyword evidence="3" id="KW-0808">Transferase</keyword>
<dbReference type="PROSITE" id="PS00012">
    <property type="entry name" value="PHOSPHOPANTETHEINE"/>
    <property type="match status" value="1"/>
</dbReference>
<dbReference type="GeneID" id="45694641"/>
<dbReference type="InterPro" id="IPR016039">
    <property type="entry name" value="Thiolase-like"/>
</dbReference>
<dbReference type="Pfam" id="PF02801">
    <property type="entry name" value="Ketoacyl-synt_C"/>
    <property type="match status" value="1"/>
</dbReference>
<dbReference type="GO" id="GO:0006633">
    <property type="term" value="P:fatty acid biosynthetic process"/>
    <property type="evidence" value="ECO:0007669"/>
    <property type="project" value="InterPro"/>
</dbReference>
<evidence type="ECO:0000259" key="6">
    <source>
        <dbReference type="PROSITE" id="PS52004"/>
    </source>
</evidence>
<dbReference type="EMBL" id="CP065600">
    <property type="protein sequence ID" value="QPQ89915.1"/>
    <property type="molecule type" value="Genomic_DNA"/>
</dbReference>
<dbReference type="Pfam" id="PF00550">
    <property type="entry name" value="PP-binding"/>
    <property type="match status" value="1"/>
</dbReference>
<dbReference type="AlphaFoldDB" id="A0AAP9XX82"/>
<dbReference type="PROSITE" id="PS52004">
    <property type="entry name" value="KS3_2"/>
    <property type="match status" value="1"/>
</dbReference>
<dbReference type="PANTHER" id="PTHR43775:SF37">
    <property type="entry name" value="SI:DKEY-61P9.11"/>
    <property type="match status" value="1"/>
</dbReference>